<keyword evidence="6 14" id="KW-0812">Transmembrane</keyword>
<dbReference type="InterPro" id="IPR012910">
    <property type="entry name" value="Plug_dom"/>
</dbReference>
<evidence type="ECO:0000256" key="6">
    <source>
        <dbReference type="ARBA" id="ARBA00022692"/>
    </source>
</evidence>
<evidence type="ECO:0000256" key="10">
    <source>
        <dbReference type="ARBA" id="ARBA00023077"/>
    </source>
</evidence>
<protein>
    <submittedName>
        <fullName evidence="18">Iron complex outermembrane recepter protein</fullName>
    </submittedName>
</protein>
<dbReference type="InterPro" id="IPR036942">
    <property type="entry name" value="Beta-barrel_TonB_sf"/>
</dbReference>
<dbReference type="Pfam" id="PF00593">
    <property type="entry name" value="TonB_dep_Rec_b-barrel"/>
    <property type="match status" value="1"/>
</dbReference>
<sequence length="750" mass="84524">MRKNAVAIGLITLSVFGYGQEKKTDSLNVRTIEDVKLHKAGNPNKAKTFTTKSNLDVMENPQATAIVTHEIIEQQQAQQLSDVIRNVNGMYISSARGSSQDSFGARGYIFGTENIYKNGARVNSGIFPEVSGMERVEVLKGSAAILYGNIAPGGIVNMITKKPLFKEGGTIAASIGSWNNYKTSIDYYNALSKTAAFRVNGAYENKESFRNDVTGEKYYFNPSFLFNLSDKTQLIVEGDYLKQEFTPDFGIGTLVIDPKTSKSIINNLLGIKENPGISWQNQINQMATSTVTVNHTFNPKWSLNAVTSYQNYTRDFFGSERMQWMYDTSKNNYYWERTAAKNYQEQNYTSIQINLNGEFNTGRLKHKLLFGGDADYLQADTYTFSYLKNDGAWTPDKDITVKYGTNGNTEDGKVYLSNEASWASGHILETKRRDLIRTPTRRVGLYVQDLISVTEKFKILAGVRWSYLENRPVLTTTYYDNKKSGGQLFSQSAFSPRFGLVYQWNESFSTFASYSNSFTPNTGNDINTKALPASIIDQWEIGFKKNLFANTIAFNATAYQIDNNNLAQTAPFDQFGNVNTNTNIKELTGKTRSQGVEVDITGNPLSNLSVIAGYSYNYMTYRDTPNTLNSFIEGERIVRTPLNTANASVFYTFDKYVKGLKIGATAFYTGSRFGGWNNQKDEKGNQKTDRMIPLTDFTQVDFSVAYHYKKFLIQGKLANAFNVLNYNVHENYSVNPIMPRNFYVTLTYKL</sequence>
<dbReference type="Gene3D" id="2.40.170.20">
    <property type="entry name" value="TonB-dependent receptor, beta-barrel domain"/>
    <property type="match status" value="1"/>
</dbReference>
<dbReference type="NCBIfam" id="TIGR01783">
    <property type="entry name" value="TonB-siderophor"/>
    <property type="match status" value="1"/>
</dbReference>
<keyword evidence="5" id="KW-0410">Iron transport</keyword>
<dbReference type="GO" id="GO:0015344">
    <property type="term" value="F:siderophore uptake transmembrane transporter activity"/>
    <property type="evidence" value="ECO:0007669"/>
    <property type="project" value="TreeGrafter"/>
</dbReference>
<evidence type="ECO:0000256" key="3">
    <source>
        <dbReference type="ARBA" id="ARBA00022448"/>
    </source>
</evidence>
<dbReference type="GO" id="GO:0015891">
    <property type="term" value="P:siderophore transport"/>
    <property type="evidence" value="ECO:0007669"/>
    <property type="project" value="InterPro"/>
</dbReference>
<evidence type="ECO:0000259" key="17">
    <source>
        <dbReference type="Pfam" id="PF07715"/>
    </source>
</evidence>
<evidence type="ECO:0000256" key="4">
    <source>
        <dbReference type="ARBA" id="ARBA00022452"/>
    </source>
</evidence>
<evidence type="ECO:0000256" key="11">
    <source>
        <dbReference type="ARBA" id="ARBA00023136"/>
    </source>
</evidence>
<dbReference type="Proteomes" id="UP000184498">
    <property type="component" value="Unassembled WGS sequence"/>
</dbReference>
<dbReference type="STRING" id="216903.SAMN05444371_2227"/>
<feature type="domain" description="TonB-dependent receptor plug" evidence="17">
    <location>
        <begin position="57"/>
        <end position="155"/>
    </location>
</feature>
<keyword evidence="10 15" id="KW-0798">TonB box</keyword>
<dbReference type="PANTHER" id="PTHR32552:SF68">
    <property type="entry name" value="FERRICHROME OUTER MEMBRANE TRANSPORTER_PHAGE RECEPTOR"/>
    <property type="match status" value="1"/>
</dbReference>
<evidence type="ECO:0000256" key="9">
    <source>
        <dbReference type="ARBA" id="ARBA00023065"/>
    </source>
</evidence>
<keyword evidence="9" id="KW-0406">Ion transport</keyword>
<evidence type="ECO:0000256" key="8">
    <source>
        <dbReference type="ARBA" id="ARBA00023004"/>
    </source>
</evidence>
<dbReference type="RefSeq" id="WP_072997864.1">
    <property type="nucleotide sequence ID" value="NZ_FRAM01000002.1"/>
</dbReference>
<keyword evidence="8" id="KW-0408">Iron</keyword>
<dbReference type="InterPro" id="IPR000531">
    <property type="entry name" value="Beta-barrel_TonB"/>
</dbReference>
<gene>
    <name evidence="18" type="ORF">SAMN05444371_2227</name>
</gene>
<evidence type="ECO:0000256" key="13">
    <source>
        <dbReference type="ARBA" id="ARBA00023237"/>
    </source>
</evidence>
<keyword evidence="13 14" id="KW-0998">Cell outer membrane</keyword>
<dbReference type="PROSITE" id="PS52016">
    <property type="entry name" value="TONB_DEPENDENT_REC_3"/>
    <property type="match status" value="1"/>
</dbReference>
<dbReference type="EMBL" id="FRAM01000002">
    <property type="protein sequence ID" value="SHK39305.1"/>
    <property type="molecule type" value="Genomic_DNA"/>
</dbReference>
<name>A0A1M6S3K2_9FLAO</name>
<dbReference type="InterPro" id="IPR010105">
    <property type="entry name" value="TonB_sidphr_rcpt"/>
</dbReference>
<comment type="similarity">
    <text evidence="2 14 15">Belongs to the TonB-dependent receptor family.</text>
</comment>
<keyword evidence="4 14" id="KW-1134">Transmembrane beta strand</keyword>
<dbReference type="OrthoDB" id="9775095at2"/>
<dbReference type="InterPro" id="IPR037066">
    <property type="entry name" value="Plug_dom_sf"/>
</dbReference>
<evidence type="ECO:0000313" key="19">
    <source>
        <dbReference type="Proteomes" id="UP000184498"/>
    </source>
</evidence>
<proteinExistence type="inferred from homology"/>
<reference evidence="19" key="1">
    <citation type="submission" date="2016-11" db="EMBL/GenBank/DDBJ databases">
        <authorList>
            <person name="Varghese N."/>
            <person name="Submissions S."/>
        </authorList>
    </citation>
    <scope>NUCLEOTIDE SEQUENCE [LARGE SCALE GENOMIC DNA]</scope>
    <source>
        <strain evidence="19">DSM 18016</strain>
    </source>
</reference>
<comment type="subcellular location">
    <subcellularLocation>
        <location evidence="1 14">Cell outer membrane</location>
        <topology evidence="1 14">Multi-pass membrane protein</topology>
    </subcellularLocation>
</comment>
<evidence type="ECO:0000256" key="14">
    <source>
        <dbReference type="PROSITE-ProRule" id="PRU01360"/>
    </source>
</evidence>
<feature type="domain" description="TonB-dependent receptor-like beta-barrel" evidence="16">
    <location>
        <begin position="222"/>
        <end position="711"/>
    </location>
</feature>
<keyword evidence="7" id="KW-0732">Signal</keyword>
<accession>A0A1M6S3K2</accession>
<dbReference type="GO" id="GO:0038023">
    <property type="term" value="F:signaling receptor activity"/>
    <property type="evidence" value="ECO:0007669"/>
    <property type="project" value="InterPro"/>
</dbReference>
<evidence type="ECO:0000259" key="16">
    <source>
        <dbReference type="Pfam" id="PF00593"/>
    </source>
</evidence>
<dbReference type="AlphaFoldDB" id="A0A1M6S3K2"/>
<evidence type="ECO:0000256" key="5">
    <source>
        <dbReference type="ARBA" id="ARBA00022496"/>
    </source>
</evidence>
<dbReference type="PANTHER" id="PTHR32552">
    <property type="entry name" value="FERRICHROME IRON RECEPTOR-RELATED"/>
    <property type="match status" value="1"/>
</dbReference>
<evidence type="ECO:0000313" key="18">
    <source>
        <dbReference type="EMBL" id="SHK39305.1"/>
    </source>
</evidence>
<dbReference type="InterPro" id="IPR039426">
    <property type="entry name" value="TonB-dep_rcpt-like"/>
</dbReference>
<evidence type="ECO:0000256" key="12">
    <source>
        <dbReference type="ARBA" id="ARBA00023170"/>
    </source>
</evidence>
<dbReference type="CDD" id="cd01347">
    <property type="entry name" value="ligand_gated_channel"/>
    <property type="match status" value="1"/>
</dbReference>
<dbReference type="Gene3D" id="2.170.130.10">
    <property type="entry name" value="TonB-dependent receptor, plug domain"/>
    <property type="match status" value="1"/>
</dbReference>
<keyword evidence="11 14" id="KW-0472">Membrane</keyword>
<keyword evidence="19" id="KW-1185">Reference proteome</keyword>
<dbReference type="GO" id="GO:0009279">
    <property type="term" value="C:cell outer membrane"/>
    <property type="evidence" value="ECO:0007669"/>
    <property type="project" value="UniProtKB-SubCell"/>
</dbReference>
<dbReference type="Pfam" id="PF07715">
    <property type="entry name" value="Plug"/>
    <property type="match status" value="1"/>
</dbReference>
<dbReference type="SUPFAM" id="SSF56935">
    <property type="entry name" value="Porins"/>
    <property type="match status" value="1"/>
</dbReference>
<keyword evidence="12" id="KW-0675">Receptor</keyword>
<evidence type="ECO:0000256" key="7">
    <source>
        <dbReference type="ARBA" id="ARBA00022729"/>
    </source>
</evidence>
<evidence type="ECO:0000256" key="15">
    <source>
        <dbReference type="RuleBase" id="RU003357"/>
    </source>
</evidence>
<evidence type="ECO:0000256" key="2">
    <source>
        <dbReference type="ARBA" id="ARBA00009810"/>
    </source>
</evidence>
<organism evidence="18 19">
    <name type="scientific">Epilithonimonas mollis</name>
    <dbReference type="NCBI Taxonomy" id="216903"/>
    <lineage>
        <taxon>Bacteria</taxon>
        <taxon>Pseudomonadati</taxon>
        <taxon>Bacteroidota</taxon>
        <taxon>Flavobacteriia</taxon>
        <taxon>Flavobacteriales</taxon>
        <taxon>Weeksellaceae</taxon>
        <taxon>Chryseobacterium group</taxon>
        <taxon>Epilithonimonas</taxon>
    </lineage>
</organism>
<evidence type="ECO:0000256" key="1">
    <source>
        <dbReference type="ARBA" id="ARBA00004571"/>
    </source>
</evidence>
<keyword evidence="3 14" id="KW-0813">Transport</keyword>